<evidence type="ECO:0008006" key="3">
    <source>
        <dbReference type="Google" id="ProtNLM"/>
    </source>
</evidence>
<reference evidence="1 2" key="1">
    <citation type="submission" date="2018-09" db="EMBL/GenBank/DDBJ databases">
        <title>Sphingomonas sp. DAC4.</title>
        <authorList>
            <person name="Seo T."/>
        </authorList>
    </citation>
    <scope>NUCLEOTIDE SEQUENCE [LARGE SCALE GENOMIC DNA]</scope>
    <source>
        <strain evidence="1 2">DAC4</strain>
    </source>
</reference>
<dbReference type="AlphaFoldDB" id="A0A418Q0D2"/>
<keyword evidence="2" id="KW-1185">Reference proteome</keyword>
<protein>
    <recommendedName>
        <fullName evidence="3">Nuclear transport factor 2 family protein</fullName>
    </recommendedName>
</protein>
<organism evidence="1 2">
    <name type="scientific">Sphingomonas edaphi</name>
    <dbReference type="NCBI Taxonomy" id="2315689"/>
    <lineage>
        <taxon>Bacteria</taxon>
        <taxon>Pseudomonadati</taxon>
        <taxon>Pseudomonadota</taxon>
        <taxon>Alphaproteobacteria</taxon>
        <taxon>Sphingomonadales</taxon>
        <taxon>Sphingomonadaceae</taxon>
        <taxon>Sphingomonas</taxon>
    </lineage>
</organism>
<accession>A0A418Q0D2</accession>
<dbReference type="EMBL" id="QXTF01000002">
    <property type="protein sequence ID" value="RIX29398.1"/>
    <property type="molecule type" value="Genomic_DNA"/>
</dbReference>
<proteinExistence type="predicted"/>
<name>A0A418Q0D2_9SPHN</name>
<evidence type="ECO:0000313" key="1">
    <source>
        <dbReference type="EMBL" id="RIX29398.1"/>
    </source>
</evidence>
<dbReference type="Gene3D" id="3.10.450.50">
    <property type="match status" value="1"/>
</dbReference>
<dbReference type="SUPFAM" id="SSF54427">
    <property type="entry name" value="NTF2-like"/>
    <property type="match status" value="1"/>
</dbReference>
<gene>
    <name evidence="1" type="ORF">D3M59_08935</name>
</gene>
<dbReference type="InterPro" id="IPR039437">
    <property type="entry name" value="FrzH/put_lumazine-bd"/>
</dbReference>
<dbReference type="InterPro" id="IPR032710">
    <property type="entry name" value="NTF2-like_dom_sf"/>
</dbReference>
<dbReference type="Pfam" id="PF12893">
    <property type="entry name" value="Lumazine_bd_2"/>
    <property type="match status" value="1"/>
</dbReference>
<dbReference type="Proteomes" id="UP000285023">
    <property type="component" value="Unassembled WGS sequence"/>
</dbReference>
<sequence>MPQRSDTRTPAVRRVQDVMTMIDMLLAIALQSVDRLPPAGPMPAPDFDEASVLAPINETFRALEKQDSAALLRHVYPEGRVTAVGTLPSGATGLRLSSWTEYAARMKPGNGFKERITKPAIEMDGDIALVWAPFTIERDGKIVSCGTDHFDMVRQNDTWKIMNITFSSRTTGCPGQ</sequence>
<evidence type="ECO:0000313" key="2">
    <source>
        <dbReference type="Proteomes" id="UP000285023"/>
    </source>
</evidence>
<comment type="caution">
    <text evidence="1">The sequence shown here is derived from an EMBL/GenBank/DDBJ whole genome shotgun (WGS) entry which is preliminary data.</text>
</comment>